<evidence type="ECO:0000256" key="6">
    <source>
        <dbReference type="RuleBase" id="RU003690"/>
    </source>
</evidence>
<name>A0A8S9Y2G3_APOLU</name>
<evidence type="ECO:0000313" key="8">
    <source>
        <dbReference type="EMBL" id="KAF6215373.1"/>
    </source>
</evidence>
<sequence length="490" mass="55464">MANLISGLILTLSLLEVALSDDGLPIASHTMFPKGFMFGASTAAYQVEGGWNADGKGVSIWDDLLHKYPEYVVYNMNGDVSDDSYHFYKDDVRVLKEIGFQTYRFSIAWPRVLPDGTTSNINQAGIDYYMNLIDELIANGIEPVVALYHWDLPVTLQKFGGWLNPKVVDLFVDYADLMFKTYGDKVKWWITINEPESVAGGYGGGDAAPALNLFGTGDYLSGHNLLRAHGKTYRLYQKKYSHFGGKISMAFCGATCYPASDSPEDIAAVDRCFQFSFGWFAHPVIKGDYPPVMREYVDENSMAEGRDVSRLPYFTEEEIQEINGTVDWFGLNYYTSQMVKAGLTDMDPSLNRDSRIIKSFNSSWPTSGTNWLRVVPQGLRLIATKVKEAYGDIPIMVTENGYPDHGEHDDLRIGYFETHLAELRRAIYEDGCNIFGICIWSIIDNFEWRNGYTVKFGVVNVDFNSPNRTRTLKNSGYWFQHYIAMHKLVE</sequence>
<dbReference type="PRINTS" id="PR00131">
    <property type="entry name" value="GLHYDRLASE1"/>
</dbReference>
<dbReference type="AlphaFoldDB" id="A0A8S9Y2G3"/>
<comment type="caution">
    <text evidence="8">The sequence shown here is derived from an EMBL/GenBank/DDBJ whole genome shotgun (WGS) entry which is preliminary data.</text>
</comment>
<evidence type="ECO:0000256" key="3">
    <source>
        <dbReference type="ARBA" id="ARBA00022801"/>
    </source>
</evidence>
<evidence type="ECO:0000256" key="5">
    <source>
        <dbReference type="ARBA" id="ARBA00023295"/>
    </source>
</evidence>
<dbReference type="Pfam" id="PF00232">
    <property type="entry name" value="Glyco_hydro_1"/>
    <property type="match status" value="1"/>
</dbReference>
<dbReference type="Gene3D" id="3.20.20.80">
    <property type="entry name" value="Glycosidases"/>
    <property type="match status" value="1"/>
</dbReference>
<evidence type="ECO:0008006" key="10">
    <source>
        <dbReference type="Google" id="ProtNLM"/>
    </source>
</evidence>
<organism evidence="8 9">
    <name type="scientific">Apolygus lucorum</name>
    <name type="common">Small green plant bug</name>
    <name type="synonym">Lygocoris lucorum</name>
    <dbReference type="NCBI Taxonomy" id="248454"/>
    <lineage>
        <taxon>Eukaryota</taxon>
        <taxon>Metazoa</taxon>
        <taxon>Ecdysozoa</taxon>
        <taxon>Arthropoda</taxon>
        <taxon>Hexapoda</taxon>
        <taxon>Insecta</taxon>
        <taxon>Pterygota</taxon>
        <taxon>Neoptera</taxon>
        <taxon>Paraneoptera</taxon>
        <taxon>Hemiptera</taxon>
        <taxon>Heteroptera</taxon>
        <taxon>Panheteroptera</taxon>
        <taxon>Cimicomorpha</taxon>
        <taxon>Miridae</taxon>
        <taxon>Mirini</taxon>
        <taxon>Apolygus</taxon>
    </lineage>
</organism>
<dbReference type="GO" id="GO:0008422">
    <property type="term" value="F:beta-glucosidase activity"/>
    <property type="evidence" value="ECO:0007669"/>
    <property type="project" value="TreeGrafter"/>
</dbReference>
<evidence type="ECO:0000256" key="2">
    <source>
        <dbReference type="ARBA" id="ARBA00011738"/>
    </source>
</evidence>
<evidence type="ECO:0000313" key="9">
    <source>
        <dbReference type="Proteomes" id="UP000466442"/>
    </source>
</evidence>
<comment type="similarity">
    <text evidence="1 6">Belongs to the glycosyl hydrolase 1 family.</text>
</comment>
<feature type="chain" id="PRO_5035944958" description="Myrosinase 1" evidence="7">
    <location>
        <begin position="21"/>
        <end position="490"/>
    </location>
</feature>
<protein>
    <recommendedName>
        <fullName evidence="10">Myrosinase 1</fullName>
    </recommendedName>
</protein>
<evidence type="ECO:0000256" key="7">
    <source>
        <dbReference type="SAM" id="SignalP"/>
    </source>
</evidence>
<dbReference type="InterPro" id="IPR001360">
    <property type="entry name" value="Glyco_hydro_1"/>
</dbReference>
<dbReference type="FunFam" id="3.20.20.80:FF:000013">
    <property type="entry name" value="lactase-phlorizin hydrolase"/>
    <property type="match status" value="1"/>
</dbReference>
<dbReference type="InterPro" id="IPR017853">
    <property type="entry name" value="GH"/>
</dbReference>
<evidence type="ECO:0000256" key="1">
    <source>
        <dbReference type="ARBA" id="ARBA00010838"/>
    </source>
</evidence>
<accession>A0A8S9Y2G3</accession>
<keyword evidence="3" id="KW-0378">Hydrolase</keyword>
<proteinExistence type="inferred from homology"/>
<dbReference type="PANTHER" id="PTHR10353">
    <property type="entry name" value="GLYCOSYL HYDROLASE"/>
    <property type="match status" value="1"/>
</dbReference>
<comment type="subunit">
    <text evidence="2">Homodimer.</text>
</comment>
<keyword evidence="9" id="KW-1185">Reference proteome</keyword>
<dbReference type="OrthoDB" id="65569at2759"/>
<dbReference type="SUPFAM" id="SSF51445">
    <property type="entry name" value="(Trans)glycosidases"/>
    <property type="match status" value="1"/>
</dbReference>
<evidence type="ECO:0000256" key="4">
    <source>
        <dbReference type="ARBA" id="ARBA00023180"/>
    </source>
</evidence>
<feature type="signal peptide" evidence="7">
    <location>
        <begin position="1"/>
        <end position="20"/>
    </location>
</feature>
<dbReference type="InterPro" id="IPR033132">
    <property type="entry name" value="GH_1_N_CS"/>
</dbReference>
<reference evidence="8" key="1">
    <citation type="journal article" date="2021" name="Mol. Ecol. Resour.">
        <title>Apolygus lucorum genome provides insights into omnivorousness and mesophyll feeding.</title>
        <authorList>
            <person name="Liu Y."/>
            <person name="Liu H."/>
            <person name="Wang H."/>
            <person name="Huang T."/>
            <person name="Liu B."/>
            <person name="Yang B."/>
            <person name="Yin L."/>
            <person name="Li B."/>
            <person name="Zhang Y."/>
            <person name="Zhang S."/>
            <person name="Jiang F."/>
            <person name="Zhang X."/>
            <person name="Ren Y."/>
            <person name="Wang B."/>
            <person name="Wang S."/>
            <person name="Lu Y."/>
            <person name="Wu K."/>
            <person name="Fan W."/>
            <person name="Wang G."/>
        </authorList>
    </citation>
    <scope>NUCLEOTIDE SEQUENCE</scope>
    <source>
        <strain evidence="8">12Hb</strain>
    </source>
</reference>
<dbReference type="PROSITE" id="PS00653">
    <property type="entry name" value="GLYCOSYL_HYDROL_F1_2"/>
    <property type="match status" value="1"/>
</dbReference>
<dbReference type="Proteomes" id="UP000466442">
    <property type="component" value="Unassembled WGS sequence"/>
</dbReference>
<dbReference type="GO" id="GO:0005975">
    <property type="term" value="P:carbohydrate metabolic process"/>
    <property type="evidence" value="ECO:0007669"/>
    <property type="project" value="InterPro"/>
</dbReference>
<keyword evidence="7" id="KW-0732">Signal</keyword>
<dbReference type="EMBL" id="WIXP02000002">
    <property type="protein sequence ID" value="KAF6215373.1"/>
    <property type="molecule type" value="Genomic_DNA"/>
</dbReference>
<dbReference type="PANTHER" id="PTHR10353:SF36">
    <property type="entry name" value="LP05116P"/>
    <property type="match status" value="1"/>
</dbReference>
<gene>
    <name evidence="8" type="ORF">GE061_010125</name>
</gene>
<keyword evidence="4" id="KW-0325">Glycoprotein</keyword>
<keyword evidence="5" id="KW-0326">Glycosidase</keyword>